<sequence length="107" mass="12605">MSNCNSANSTRSIRYLLRRLYDKFSPRSKQRRRYGNCKEEQVNPIFNVYGYCVPWKESIENLVICIIAIALLELPQQEPNKIIFPTIYYICISISSSIKIVYITQKF</sequence>
<evidence type="ECO:0000313" key="3">
    <source>
        <dbReference type="Proteomes" id="UP001168821"/>
    </source>
</evidence>
<proteinExistence type="predicted"/>
<keyword evidence="1" id="KW-0472">Membrane</keyword>
<name>A0AA38HLU8_9CUCU</name>
<evidence type="ECO:0000313" key="2">
    <source>
        <dbReference type="EMBL" id="KAJ3639871.1"/>
    </source>
</evidence>
<gene>
    <name evidence="2" type="ORF">Zmor_003202</name>
</gene>
<organism evidence="2 3">
    <name type="scientific">Zophobas morio</name>
    <dbReference type="NCBI Taxonomy" id="2755281"/>
    <lineage>
        <taxon>Eukaryota</taxon>
        <taxon>Metazoa</taxon>
        <taxon>Ecdysozoa</taxon>
        <taxon>Arthropoda</taxon>
        <taxon>Hexapoda</taxon>
        <taxon>Insecta</taxon>
        <taxon>Pterygota</taxon>
        <taxon>Neoptera</taxon>
        <taxon>Endopterygota</taxon>
        <taxon>Coleoptera</taxon>
        <taxon>Polyphaga</taxon>
        <taxon>Cucujiformia</taxon>
        <taxon>Tenebrionidae</taxon>
        <taxon>Zophobas</taxon>
    </lineage>
</organism>
<reference evidence="2" key="1">
    <citation type="journal article" date="2023" name="G3 (Bethesda)">
        <title>Whole genome assemblies of Zophobas morio and Tenebrio molitor.</title>
        <authorList>
            <person name="Kaur S."/>
            <person name="Stinson S.A."/>
            <person name="diCenzo G.C."/>
        </authorList>
    </citation>
    <scope>NUCLEOTIDE SEQUENCE</scope>
    <source>
        <strain evidence="2">QUZm001</strain>
    </source>
</reference>
<keyword evidence="3" id="KW-1185">Reference proteome</keyword>
<protein>
    <submittedName>
        <fullName evidence="2">Uncharacterized protein</fullName>
    </submittedName>
</protein>
<dbReference type="EMBL" id="JALNTZ010000010">
    <property type="protein sequence ID" value="KAJ3639871.1"/>
    <property type="molecule type" value="Genomic_DNA"/>
</dbReference>
<keyword evidence="1" id="KW-1133">Transmembrane helix</keyword>
<dbReference type="AlphaFoldDB" id="A0AA38HLU8"/>
<accession>A0AA38HLU8</accession>
<keyword evidence="1" id="KW-0812">Transmembrane</keyword>
<feature type="transmembrane region" description="Helical" evidence="1">
    <location>
        <begin position="82"/>
        <end position="102"/>
    </location>
</feature>
<evidence type="ECO:0000256" key="1">
    <source>
        <dbReference type="SAM" id="Phobius"/>
    </source>
</evidence>
<dbReference type="Proteomes" id="UP001168821">
    <property type="component" value="Unassembled WGS sequence"/>
</dbReference>
<comment type="caution">
    <text evidence="2">The sequence shown here is derived from an EMBL/GenBank/DDBJ whole genome shotgun (WGS) entry which is preliminary data.</text>
</comment>